<evidence type="ECO:0000313" key="5">
    <source>
        <dbReference type="EMBL" id="EPE31464.1"/>
    </source>
</evidence>
<accession>S3D2S0</accession>
<dbReference type="STRING" id="1116229.S3D2S0"/>
<keyword evidence="5" id="KW-0418">Kinase</keyword>
<evidence type="ECO:0000256" key="1">
    <source>
        <dbReference type="ARBA" id="ARBA00012513"/>
    </source>
</evidence>
<dbReference type="PANTHER" id="PTHR38248">
    <property type="entry name" value="FUNK1 6"/>
    <property type="match status" value="1"/>
</dbReference>
<dbReference type="AlphaFoldDB" id="S3D2S0"/>
<comment type="catalytic activity">
    <reaction evidence="2">
        <text>L-threonyl-[protein] + ATP = O-phospho-L-threonyl-[protein] + ADP + H(+)</text>
        <dbReference type="Rhea" id="RHEA:46608"/>
        <dbReference type="Rhea" id="RHEA-COMP:11060"/>
        <dbReference type="Rhea" id="RHEA-COMP:11605"/>
        <dbReference type="ChEBI" id="CHEBI:15378"/>
        <dbReference type="ChEBI" id="CHEBI:30013"/>
        <dbReference type="ChEBI" id="CHEBI:30616"/>
        <dbReference type="ChEBI" id="CHEBI:61977"/>
        <dbReference type="ChEBI" id="CHEBI:456216"/>
        <dbReference type="EC" id="2.7.11.1"/>
    </reaction>
</comment>
<gene>
    <name evidence="5" type="ORF">GLAREA_12767</name>
</gene>
<protein>
    <recommendedName>
        <fullName evidence="1">non-specific serine/threonine protein kinase</fullName>
        <ecNumber evidence="1">2.7.11.1</ecNumber>
    </recommendedName>
</protein>
<dbReference type="Proteomes" id="UP000016922">
    <property type="component" value="Unassembled WGS sequence"/>
</dbReference>
<dbReference type="eggNOG" id="ENOG502S5WB">
    <property type="taxonomic scope" value="Eukaryota"/>
</dbReference>
<evidence type="ECO:0000256" key="2">
    <source>
        <dbReference type="ARBA" id="ARBA00047899"/>
    </source>
</evidence>
<dbReference type="EC" id="2.7.11.1" evidence="1"/>
<keyword evidence="6" id="KW-1185">Reference proteome</keyword>
<name>S3D2S0_GLAL2</name>
<dbReference type="GeneID" id="19471807"/>
<dbReference type="GO" id="GO:0004674">
    <property type="term" value="F:protein serine/threonine kinase activity"/>
    <property type="evidence" value="ECO:0007669"/>
    <property type="project" value="UniProtKB-EC"/>
</dbReference>
<evidence type="ECO:0000313" key="6">
    <source>
        <dbReference type="Proteomes" id="UP000016922"/>
    </source>
</evidence>
<dbReference type="PANTHER" id="PTHR38248:SF2">
    <property type="entry name" value="FUNK1 11"/>
    <property type="match status" value="1"/>
</dbReference>
<evidence type="ECO:0000256" key="3">
    <source>
        <dbReference type="ARBA" id="ARBA00048679"/>
    </source>
</evidence>
<sequence length="567" mass="64725">MTQELDDILQNVEEFIHGPETPARNASFFRTAVTESSARAVEDLNLCSRAPSPHELPRWFSSFPYSRLSCPLNSWYTSHFDIGVSLLLTRSQSLNATAETDWCNINAVGHMCLDGLTKYRDGLLLLCRHAQQVFASQPTRLYLHALYIRRSLVELWTFDRSGIYCGDGFNWQDHFSRFSALVLSFCFMTEKDLGISDILKVDAVGRYITINISLQSSVQNLYLEDQPIASSQDIVGEGTTCYRAKRTESKQWDYVVKFKWRPTSKRPEEEFLWLAKQNSVWGVVSIDYDRSIDQTASLRQGRQIGTYRKLRSSQNVTEGSVPGGIINQTEETTKPFENRFFTCIVTSPAGRPLETFKNRLELLEVLRDAVKAHRSLLQDAKILHQDVAASNIIIAEPQQEGDPKGLLIDLDVAMNLMVGPRTPNEVVGTRAFMSIGILKCRPHRYRHDLESFLYVFLRIVISNRKELPPPTSRLREWNQGSWEDSAKLKSHDMDKNHFASIILAEFPPEFYSLRPLAEEFRRILFPIHEDGNIWTGTNSSLTETNKLYDGITAAFENAISYEKEALA</sequence>
<dbReference type="Gene3D" id="1.10.510.10">
    <property type="entry name" value="Transferase(Phosphotransferase) domain 1"/>
    <property type="match status" value="1"/>
</dbReference>
<dbReference type="PROSITE" id="PS00109">
    <property type="entry name" value="PROTEIN_KINASE_TYR"/>
    <property type="match status" value="1"/>
</dbReference>
<feature type="domain" description="Fungal-type protein kinase" evidence="4">
    <location>
        <begin position="91"/>
        <end position="460"/>
    </location>
</feature>
<dbReference type="OMA" id="RHITQYS"/>
<organism evidence="5 6">
    <name type="scientific">Glarea lozoyensis (strain ATCC 20868 / MF5171)</name>
    <dbReference type="NCBI Taxonomy" id="1116229"/>
    <lineage>
        <taxon>Eukaryota</taxon>
        <taxon>Fungi</taxon>
        <taxon>Dikarya</taxon>
        <taxon>Ascomycota</taxon>
        <taxon>Pezizomycotina</taxon>
        <taxon>Leotiomycetes</taxon>
        <taxon>Helotiales</taxon>
        <taxon>Helotiaceae</taxon>
        <taxon>Glarea</taxon>
    </lineage>
</organism>
<evidence type="ECO:0000259" key="4">
    <source>
        <dbReference type="Pfam" id="PF17667"/>
    </source>
</evidence>
<dbReference type="EMBL" id="KE145362">
    <property type="protein sequence ID" value="EPE31464.1"/>
    <property type="molecule type" value="Genomic_DNA"/>
</dbReference>
<dbReference type="SUPFAM" id="SSF56112">
    <property type="entry name" value="Protein kinase-like (PK-like)"/>
    <property type="match status" value="1"/>
</dbReference>
<comment type="catalytic activity">
    <reaction evidence="3">
        <text>L-seryl-[protein] + ATP = O-phospho-L-seryl-[protein] + ADP + H(+)</text>
        <dbReference type="Rhea" id="RHEA:17989"/>
        <dbReference type="Rhea" id="RHEA-COMP:9863"/>
        <dbReference type="Rhea" id="RHEA-COMP:11604"/>
        <dbReference type="ChEBI" id="CHEBI:15378"/>
        <dbReference type="ChEBI" id="CHEBI:29999"/>
        <dbReference type="ChEBI" id="CHEBI:30616"/>
        <dbReference type="ChEBI" id="CHEBI:83421"/>
        <dbReference type="ChEBI" id="CHEBI:456216"/>
        <dbReference type="EC" id="2.7.11.1"/>
    </reaction>
</comment>
<proteinExistence type="predicted"/>
<reference evidence="5 6" key="1">
    <citation type="journal article" date="2013" name="BMC Genomics">
        <title>Genomics-driven discovery of the pneumocandin biosynthetic gene cluster in the fungus Glarea lozoyensis.</title>
        <authorList>
            <person name="Chen L."/>
            <person name="Yue Q."/>
            <person name="Zhang X."/>
            <person name="Xiang M."/>
            <person name="Wang C."/>
            <person name="Li S."/>
            <person name="Che Y."/>
            <person name="Ortiz-Lopez F.J."/>
            <person name="Bills G.F."/>
            <person name="Liu X."/>
            <person name="An Z."/>
        </authorList>
    </citation>
    <scope>NUCLEOTIDE SEQUENCE [LARGE SCALE GENOMIC DNA]</scope>
    <source>
        <strain evidence="6">ATCC 20868 / MF5171</strain>
    </source>
</reference>
<dbReference type="InterPro" id="IPR040976">
    <property type="entry name" value="Pkinase_fungal"/>
</dbReference>
<keyword evidence="5" id="KW-0808">Transferase</keyword>
<dbReference type="KEGG" id="glz:GLAREA_12767"/>
<dbReference type="InterPro" id="IPR008266">
    <property type="entry name" value="Tyr_kinase_AS"/>
</dbReference>
<dbReference type="HOGENOM" id="CLU_005513_3_2_1"/>
<dbReference type="OrthoDB" id="3527946at2759"/>
<dbReference type="Pfam" id="PF17667">
    <property type="entry name" value="Pkinase_fungal"/>
    <property type="match status" value="1"/>
</dbReference>
<dbReference type="InterPro" id="IPR011009">
    <property type="entry name" value="Kinase-like_dom_sf"/>
</dbReference>
<dbReference type="RefSeq" id="XP_008081739.1">
    <property type="nucleotide sequence ID" value="XM_008083548.1"/>
</dbReference>